<comment type="function">
    <text evidence="5">This is one of the proteins that binds to the 5S RNA in the ribosome where it forms part of the central protuberance.</text>
</comment>
<feature type="region of interest" description="Disordered" evidence="6">
    <location>
        <begin position="168"/>
        <end position="227"/>
    </location>
</feature>
<dbReference type="GO" id="GO:0006412">
    <property type="term" value="P:translation"/>
    <property type="evidence" value="ECO:0007669"/>
    <property type="project" value="UniProtKB-UniRule"/>
</dbReference>
<accession>A0A931MXN4</accession>
<dbReference type="CDD" id="cd00495">
    <property type="entry name" value="Ribosomal_L25_TL5_CTC"/>
    <property type="match status" value="1"/>
</dbReference>
<comment type="subunit">
    <text evidence="5">Part of the 50S ribosomal subunit; part of the 5S rRNA/L5/L18/L25 subcomplex. Contacts the 5S rRNA. Binds to the 5S rRNA independently of L5 and L18.</text>
</comment>
<keyword evidence="3 5" id="KW-0689">Ribosomal protein</keyword>
<dbReference type="AlphaFoldDB" id="A0A931MXN4"/>
<keyword evidence="1 5" id="KW-0699">rRNA-binding</keyword>
<feature type="domain" description="Large ribosomal subunit protein bL25 L25" evidence="7">
    <location>
        <begin position="5"/>
        <end position="92"/>
    </location>
</feature>
<feature type="domain" description="Large ribosomal subunit protein bL25 beta" evidence="8">
    <location>
        <begin position="101"/>
        <end position="182"/>
    </location>
</feature>
<protein>
    <recommendedName>
        <fullName evidence="5">Large ribosomal subunit protein bL25</fullName>
    </recommendedName>
    <alternativeName>
        <fullName evidence="5">General stress protein CTC</fullName>
    </alternativeName>
</protein>
<dbReference type="HAMAP" id="MF_01334">
    <property type="entry name" value="Ribosomal_bL25_CTC"/>
    <property type="match status" value="1"/>
</dbReference>
<evidence type="ECO:0000256" key="2">
    <source>
        <dbReference type="ARBA" id="ARBA00022884"/>
    </source>
</evidence>
<dbReference type="EMBL" id="JADZSC010000006">
    <property type="protein sequence ID" value="MBH0231839.1"/>
    <property type="molecule type" value="Genomic_DNA"/>
</dbReference>
<evidence type="ECO:0000256" key="3">
    <source>
        <dbReference type="ARBA" id="ARBA00022980"/>
    </source>
</evidence>
<dbReference type="InterPro" id="IPR020930">
    <property type="entry name" value="Ribosomal_uL5_bac-type"/>
</dbReference>
<evidence type="ECO:0000256" key="5">
    <source>
        <dbReference type="HAMAP-Rule" id="MF_01334"/>
    </source>
</evidence>
<dbReference type="PANTHER" id="PTHR33284">
    <property type="entry name" value="RIBOSOMAL PROTEIN L25/GLN-TRNA SYNTHETASE, ANTI-CODON-BINDING DOMAIN-CONTAINING PROTEIN"/>
    <property type="match status" value="1"/>
</dbReference>
<dbReference type="InterPro" id="IPR037121">
    <property type="entry name" value="Ribosomal_bL25_C"/>
</dbReference>
<reference evidence="9 10" key="1">
    <citation type="journal article" date="2005" name="Int. J. Syst. Evol. Microbiol.">
        <title>Halobacillus yeomjeoni sp. nov., isolated from a marine solar saltern in Korea.</title>
        <authorList>
            <person name="Yoon J.H."/>
            <person name="Kang S.J."/>
            <person name="Lee C.H."/>
            <person name="Oh H.W."/>
            <person name="Oh T.K."/>
        </authorList>
    </citation>
    <scope>NUCLEOTIDE SEQUENCE [LARGE SCALE GENOMIC DNA]</scope>
    <source>
        <strain evidence="9 10">KCTC 3957</strain>
    </source>
</reference>
<feature type="compositionally biased region" description="Acidic residues" evidence="6">
    <location>
        <begin position="184"/>
        <end position="227"/>
    </location>
</feature>
<name>A0A931MXN4_9BACI</name>
<dbReference type="GO" id="GO:0008097">
    <property type="term" value="F:5S rRNA binding"/>
    <property type="evidence" value="ECO:0007669"/>
    <property type="project" value="InterPro"/>
</dbReference>
<dbReference type="Pfam" id="PF01386">
    <property type="entry name" value="Ribosomal_L25p"/>
    <property type="match status" value="1"/>
</dbReference>
<dbReference type="InterPro" id="IPR020056">
    <property type="entry name" value="Rbsml_bL25/Gln-tRNA_synth_N"/>
</dbReference>
<keyword evidence="2 5" id="KW-0694">RNA-binding</keyword>
<dbReference type="GO" id="GO:0003735">
    <property type="term" value="F:structural constituent of ribosome"/>
    <property type="evidence" value="ECO:0007669"/>
    <property type="project" value="InterPro"/>
</dbReference>
<evidence type="ECO:0000313" key="9">
    <source>
        <dbReference type="EMBL" id="MBH0231839.1"/>
    </source>
</evidence>
<evidence type="ECO:0000256" key="6">
    <source>
        <dbReference type="SAM" id="MobiDB-lite"/>
    </source>
</evidence>
<evidence type="ECO:0000259" key="8">
    <source>
        <dbReference type="Pfam" id="PF14693"/>
    </source>
</evidence>
<dbReference type="SUPFAM" id="SSF50715">
    <property type="entry name" value="Ribosomal protein L25-like"/>
    <property type="match status" value="1"/>
</dbReference>
<sequence>MATVLKANQRKNLKQSVTRELRLEGNVPSVVYGKDKQPITVAVNSLELLKTVRDEGKNTIISLDIDGGETVDVMLHEYQIDPLKDELIHADFYVVDMSEEMDVEVPVHLEGEAEGAKEGGVVQQPLYELAVRAKPADIPEEIVVDVSELNIGDSILVSDLKASSKYEITEDPDTTIVSVTPPEEMPEEPETEDADAEPEVINEKGDDEGEGEDESEGEEASDDEDKE</sequence>
<organism evidence="9 10">
    <name type="scientific">Halobacillus yeomjeoni</name>
    <dbReference type="NCBI Taxonomy" id="311194"/>
    <lineage>
        <taxon>Bacteria</taxon>
        <taxon>Bacillati</taxon>
        <taxon>Bacillota</taxon>
        <taxon>Bacilli</taxon>
        <taxon>Bacillales</taxon>
        <taxon>Bacillaceae</taxon>
        <taxon>Halobacillus</taxon>
    </lineage>
</organism>
<comment type="caution">
    <text evidence="9">The sequence shown here is derived from an EMBL/GenBank/DDBJ whole genome shotgun (WGS) entry which is preliminary data.</text>
</comment>
<dbReference type="InterPro" id="IPR029751">
    <property type="entry name" value="Ribosomal_L25_dom"/>
</dbReference>
<proteinExistence type="inferred from homology"/>
<dbReference type="NCBIfam" id="TIGR00731">
    <property type="entry name" value="bL25_bact_ctc"/>
    <property type="match status" value="1"/>
</dbReference>
<evidence type="ECO:0000313" key="10">
    <source>
        <dbReference type="Proteomes" id="UP000614490"/>
    </source>
</evidence>
<dbReference type="InterPro" id="IPR011035">
    <property type="entry name" value="Ribosomal_bL25/Gln-tRNA_synth"/>
</dbReference>
<dbReference type="NCBIfam" id="NF004133">
    <property type="entry name" value="PRK05618.2-4"/>
    <property type="match status" value="1"/>
</dbReference>
<dbReference type="PANTHER" id="PTHR33284:SF1">
    <property type="entry name" value="RIBOSOMAL PROTEIN L25_GLN-TRNA SYNTHETASE, ANTI-CODON-BINDING DOMAIN-CONTAINING PROTEIN"/>
    <property type="match status" value="1"/>
</dbReference>
<keyword evidence="4 5" id="KW-0687">Ribonucleoprotein</keyword>
<dbReference type="Pfam" id="PF14693">
    <property type="entry name" value="Ribosomal_TL5_C"/>
    <property type="match status" value="1"/>
</dbReference>
<dbReference type="InterPro" id="IPR020057">
    <property type="entry name" value="Ribosomal_bL25_b-dom"/>
</dbReference>
<evidence type="ECO:0000256" key="4">
    <source>
        <dbReference type="ARBA" id="ARBA00023274"/>
    </source>
</evidence>
<gene>
    <name evidence="5" type="primary">rplY</name>
    <name evidence="5" type="synonym">ctc</name>
    <name evidence="9" type="ORF">H0267_16710</name>
</gene>
<dbReference type="Gene3D" id="2.170.120.20">
    <property type="entry name" value="Ribosomal protein L25, beta domain"/>
    <property type="match status" value="1"/>
</dbReference>
<dbReference type="GO" id="GO:0022625">
    <property type="term" value="C:cytosolic large ribosomal subunit"/>
    <property type="evidence" value="ECO:0007669"/>
    <property type="project" value="TreeGrafter"/>
</dbReference>
<evidence type="ECO:0000259" key="7">
    <source>
        <dbReference type="Pfam" id="PF01386"/>
    </source>
</evidence>
<comment type="similarity">
    <text evidence="5">Belongs to the bacterial ribosomal protein bL25 family. CTC subfamily.</text>
</comment>
<dbReference type="Gene3D" id="2.40.240.10">
    <property type="entry name" value="Ribosomal Protein L25, Chain P"/>
    <property type="match status" value="1"/>
</dbReference>
<dbReference type="Proteomes" id="UP000614490">
    <property type="component" value="Unassembled WGS sequence"/>
</dbReference>
<keyword evidence="10" id="KW-1185">Reference proteome</keyword>
<dbReference type="RefSeq" id="WP_197318472.1">
    <property type="nucleotide sequence ID" value="NZ_JADZSC010000006.1"/>
</dbReference>
<dbReference type="InterPro" id="IPR001021">
    <property type="entry name" value="Ribosomal_bL25_long"/>
</dbReference>
<evidence type="ECO:0000256" key="1">
    <source>
        <dbReference type="ARBA" id="ARBA00022730"/>
    </source>
</evidence>